<dbReference type="InterPro" id="IPR001584">
    <property type="entry name" value="Integrase_cat-core"/>
</dbReference>
<dbReference type="Proteomes" id="UP000593567">
    <property type="component" value="Unassembled WGS sequence"/>
</dbReference>
<dbReference type="SUPFAM" id="SSF53098">
    <property type="entry name" value="Ribonuclease H-like"/>
    <property type="match status" value="1"/>
</dbReference>
<dbReference type="InterPro" id="IPR036397">
    <property type="entry name" value="RNaseH_sf"/>
</dbReference>
<gene>
    <name evidence="2" type="ORF">EB796_002216</name>
</gene>
<dbReference type="GO" id="GO:0003676">
    <property type="term" value="F:nucleic acid binding"/>
    <property type="evidence" value="ECO:0007669"/>
    <property type="project" value="InterPro"/>
</dbReference>
<dbReference type="PROSITE" id="PS50994">
    <property type="entry name" value="INTEGRASE"/>
    <property type="match status" value="1"/>
</dbReference>
<dbReference type="OrthoDB" id="8046937at2759"/>
<evidence type="ECO:0000313" key="3">
    <source>
        <dbReference type="Proteomes" id="UP000593567"/>
    </source>
</evidence>
<proteinExistence type="predicted"/>
<evidence type="ECO:0000259" key="1">
    <source>
        <dbReference type="PROSITE" id="PS50994"/>
    </source>
</evidence>
<dbReference type="AlphaFoldDB" id="A0A7J7KMT7"/>
<keyword evidence="3" id="KW-1185">Reference proteome</keyword>
<reference evidence="2" key="1">
    <citation type="submission" date="2020-06" db="EMBL/GenBank/DDBJ databases">
        <title>Draft genome of Bugula neritina, a colonial animal packing powerful symbionts and potential medicines.</title>
        <authorList>
            <person name="Rayko M."/>
        </authorList>
    </citation>
    <scope>NUCLEOTIDE SEQUENCE [LARGE SCALE GENOMIC DNA]</scope>
    <source>
        <strain evidence="2">Kwan_BN1</strain>
    </source>
</reference>
<protein>
    <recommendedName>
        <fullName evidence="1">Integrase catalytic domain-containing protein</fullName>
    </recommendedName>
</protein>
<dbReference type="InterPro" id="IPR012337">
    <property type="entry name" value="RNaseH-like_sf"/>
</dbReference>
<sequence>MKYVGNLSILNDCIENEKMAAKLPDWLKLKWPRIVAQEIRTNQRYPTFDEFSEFVKEEAFIMNLDISQNLSQERRQDRKQDQGSENKFFKTFQVAREERHQVLTRCGYCGLKNHPTADCYKLQKLTKEEREKTIQEKGLCFRCLDVGHRSKGCLVRKSCLICQKPHATANHDPNFRTRNPKPLHQFNPGNNSTNVTVPSQDTNLIKSPETLRGTVPETKQLNCRSIGIGSNLTSMIVPVYLSAGTGREILVYAMLDSMSDACYVSTSVIKMLKAKADGIETDVTVHTINGAEQGDLERFDNLMLRGFTTESSAQIKAYKKDHVYCKRDQIPDPERARRVPHLEMIANSIPLPMDIPVGLLIGADHPEVIQPIEIKPAPKGISGLPFGVRTLFGWTMGGGTIYSSSRSTYTFKTNTSTDSMSILERDFRDTGNDNTLKPQDVYSSIPTKAAEFLKKDFYVHHGVTSVETVQEAKESIEATTKICSKSNVRLHKFLSNNKQVLSSVPESECSESTTNLNLVHDQLPQERALGMEWSAETDCFTFALPHFDKPTTKRGLLSTIPRIYDPLGLILPVIPLHNYKLPIIIPKQSHPANLIIKDQHEKIYHLGYKSTLCAIREAGYWLTNSLSTVKSYLREFLPCKRLRNKPAAQQMGNLPEERLEKTAPFTRIRTDVFGPRYVKDRGTENKKWGLVATCLYSRAIHIETLEEMTTDCLILALRCFMAVRGPVKTIVCDNGTNFVGMRNKLSSQLNLTDAKLNSYLQGNKIEINHNTPKASHQGGVTERMICSIRAVLNGMDIRNKIDTKTLRAILFEVANIVNNRPLTGTLIHDVEEEIMTPNRLLTMKGPLLALPPGDFPTINVYSSKRWKVAQAVADKFWKAWKAEYFETIMHRQKWTDVQGNIKVGDIVSVVDENTARNDWKIGRVSNTFPGKDGLVRKIEITLGNRWLDRKGKPIEPPTVLSRPISKVILLLST</sequence>
<dbReference type="Pfam" id="PF18701">
    <property type="entry name" value="DUF5641"/>
    <property type="match status" value="1"/>
</dbReference>
<dbReference type="EMBL" id="VXIV02000254">
    <property type="protein sequence ID" value="KAF6039474.1"/>
    <property type="molecule type" value="Genomic_DNA"/>
</dbReference>
<feature type="domain" description="Integrase catalytic" evidence="1">
    <location>
        <begin position="660"/>
        <end position="845"/>
    </location>
</feature>
<dbReference type="GO" id="GO:0015074">
    <property type="term" value="P:DNA integration"/>
    <property type="evidence" value="ECO:0007669"/>
    <property type="project" value="InterPro"/>
</dbReference>
<organism evidence="2 3">
    <name type="scientific">Bugula neritina</name>
    <name type="common">Brown bryozoan</name>
    <name type="synonym">Sertularia neritina</name>
    <dbReference type="NCBI Taxonomy" id="10212"/>
    <lineage>
        <taxon>Eukaryota</taxon>
        <taxon>Metazoa</taxon>
        <taxon>Spiralia</taxon>
        <taxon>Lophotrochozoa</taxon>
        <taxon>Bryozoa</taxon>
        <taxon>Gymnolaemata</taxon>
        <taxon>Cheilostomatida</taxon>
        <taxon>Flustrina</taxon>
        <taxon>Buguloidea</taxon>
        <taxon>Bugulidae</taxon>
        <taxon>Bugula</taxon>
    </lineage>
</organism>
<dbReference type="PANTHER" id="PTHR47331:SF6">
    <property type="entry name" value="DOUBLECORTIN DOMAIN-CONTAINING PROTEIN"/>
    <property type="match status" value="1"/>
</dbReference>
<dbReference type="Gene3D" id="3.30.420.10">
    <property type="entry name" value="Ribonuclease H-like superfamily/Ribonuclease H"/>
    <property type="match status" value="1"/>
</dbReference>
<dbReference type="InterPro" id="IPR040676">
    <property type="entry name" value="DUF5641"/>
</dbReference>
<comment type="caution">
    <text evidence="2">The sequence shown here is derived from an EMBL/GenBank/DDBJ whole genome shotgun (WGS) entry which is preliminary data.</text>
</comment>
<evidence type="ECO:0000313" key="2">
    <source>
        <dbReference type="EMBL" id="KAF6039474.1"/>
    </source>
</evidence>
<accession>A0A7J7KMT7</accession>
<name>A0A7J7KMT7_BUGNE</name>
<dbReference type="PANTHER" id="PTHR47331">
    <property type="entry name" value="PHD-TYPE DOMAIN-CONTAINING PROTEIN"/>
    <property type="match status" value="1"/>
</dbReference>